<accession>A0A922HNU2</accession>
<reference evidence="2" key="2">
    <citation type="journal article" date="2022" name="Res Sq">
        <title>Comparative Genomics Reveals Insights into the Divergent Evolution of Astigmatic Mites and Household Pest Adaptations.</title>
        <authorList>
            <person name="Xiong Q."/>
            <person name="Wan A.T.-Y."/>
            <person name="Liu X.-Y."/>
            <person name="Fung C.S.-H."/>
            <person name="Xiao X."/>
            <person name="Malainual N."/>
            <person name="Hou J."/>
            <person name="Wang L."/>
            <person name="Wang M."/>
            <person name="Yang K."/>
            <person name="Cui Y."/>
            <person name="Leung E."/>
            <person name="Nong W."/>
            <person name="Shin S.-K."/>
            <person name="Au S."/>
            <person name="Jeong K.Y."/>
            <person name="Chew F.T."/>
            <person name="Hui J."/>
            <person name="Leung T.F."/>
            <person name="Tungtrongchitr A."/>
            <person name="Zhong N."/>
            <person name="Liu Z."/>
            <person name="Tsui S."/>
        </authorList>
    </citation>
    <scope>NUCLEOTIDE SEQUENCE</scope>
    <source>
        <strain evidence="2">Derf</strain>
        <tissue evidence="2">Whole organism</tissue>
    </source>
</reference>
<organism evidence="2 3">
    <name type="scientific">Dermatophagoides farinae</name>
    <name type="common">American house dust mite</name>
    <dbReference type="NCBI Taxonomy" id="6954"/>
    <lineage>
        <taxon>Eukaryota</taxon>
        <taxon>Metazoa</taxon>
        <taxon>Ecdysozoa</taxon>
        <taxon>Arthropoda</taxon>
        <taxon>Chelicerata</taxon>
        <taxon>Arachnida</taxon>
        <taxon>Acari</taxon>
        <taxon>Acariformes</taxon>
        <taxon>Sarcoptiformes</taxon>
        <taxon>Astigmata</taxon>
        <taxon>Psoroptidia</taxon>
        <taxon>Analgoidea</taxon>
        <taxon>Pyroglyphidae</taxon>
        <taxon>Dermatophagoidinae</taxon>
        <taxon>Dermatophagoides</taxon>
    </lineage>
</organism>
<protein>
    <submittedName>
        <fullName evidence="2">Uncharacterized protein</fullName>
    </submittedName>
</protein>
<keyword evidence="3" id="KW-1185">Reference proteome</keyword>
<reference evidence="2" key="1">
    <citation type="submission" date="2013-05" db="EMBL/GenBank/DDBJ databases">
        <authorList>
            <person name="Yim A.K.Y."/>
            <person name="Chan T.F."/>
            <person name="Ji K.M."/>
            <person name="Liu X.Y."/>
            <person name="Zhou J.W."/>
            <person name="Li R.Q."/>
            <person name="Yang K.Y."/>
            <person name="Li J."/>
            <person name="Li M."/>
            <person name="Law P.T.W."/>
            <person name="Wu Y.L."/>
            <person name="Cai Z.L."/>
            <person name="Qin H."/>
            <person name="Bao Y."/>
            <person name="Leung R.K.K."/>
            <person name="Ng P.K.S."/>
            <person name="Zou J."/>
            <person name="Zhong X.J."/>
            <person name="Ran P.X."/>
            <person name="Zhong N.S."/>
            <person name="Liu Z.G."/>
            <person name="Tsui S.K.W."/>
        </authorList>
    </citation>
    <scope>NUCLEOTIDE SEQUENCE</scope>
    <source>
        <strain evidence="2">Derf</strain>
        <tissue evidence="2">Whole organism</tissue>
    </source>
</reference>
<dbReference type="EMBL" id="ASGP02000006">
    <property type="protein sequence ID" value="KAH9501024.1"/>
    <property type="molecule type" value="Genomic_DNA"/>
</dbReference>
<dbReference type="Proteomes" id="UP000790347">
    <property type="component" value="Unassembled WGS sequence"/>
</dbReference>
<keyword evidence="1" id="KW-0812">Transmembrane</keyword>
<feature type="transmembrane region" description="Helical" evidence="1">
    <location>
        <begin position="80"/>
        <end position="101"/>
    </location>
</feature>
<gene>
    <name evidence="2" type="ORF">DERF_011895</name>
</gene>
<evidence type="ECO:0000313" key="2">
    <source>
        <dbReference type="EMBL" id="KAH9501024.1"/>
    </source>
</evidence>
<feature type="transmembrane region" description="Helical" evidence="1">
    <location>
        <begin position="47"/>
        <end position="68"/>
    </location>
</feature>
<evidence type="ECO:0000256" key="1">
    <source>
        <dbReference type="SAM" id="Phobius"/>
    </source>
</evidence>
<feature type="transmembrane region" description="Helical" evidence="1">
    <location>
        <begin position="113"/>
        <end position="133"/>
    </location>
</feature>
<name>A0A922HNU2_DERFA</name>
<evidence type="ECO:0000313" key="3">
    <source>
        <dbReference type="Proteomes" id="UP000790347"/>
    </source>
</evidence>
<keyword evidence="1" id="KW-1133">Transmembrane helix</keyword>
<proteinExistence type="predicted"/>
<keyword evidence="1" id="KW-0472">Membrane</keyword>
<comment type="caution">
    <text evidence="2">The sequence shown here is derived from an EMBL/GenBank/DDBJ whole genome shotgun (WGS) entry which is preliminary data.</text>
</comment>
<dbReference type="AlphaFoldDB" id="A0A922HNU2"/>
<sequence>MIITILSLLSSIWNILLLRNSLRIVIDSNEILYKQLYKQYTALELLNWIMIRFVGLCLLIIILIMNANNNNNNNNNNHHLIISIRIIYCAFQIIVFIVEWYRYFFALQANRLAFIVQYLSLLFIMIETLIIIIQNQLIDGKRSYRIVHMSLPPI</sequence>